<dbReference type="AlphaFoldDB" id="A0A420N9T1"/>
<dbReference type="VEuPathDB" id="FungiDB:FOC1_g10010900"/>
<dbReference type="InterPro" id="IPR015366">
    <property type="entry name" value="S53_propep"/>
</dbReference>
<gene>
    <name evidence="4" type="ORF">BFJ69_g6531</name>
</gene>
<accession>A0A420N9T1</accession>
<comment type="caution">
    <text evidence="4">The sequence shown here is derived from an EMBL/GenBank/DDBJ whole genome shotgun (WGS) entry which is preliminary data.</text>
</comment>
<dbReference type="GO" id="GO:0004175">
    <property type="term" value="F:endopeptidase activity"/>
    <property type="evidence" value="ECO:0007669"/>
    <property type="project" value="TreeGrafter"/>
</dbReference>
<reference evidence="4 5" key="1">
    <citation type="journal article" date="2018" name="Sci. Rep.">
        <title>Characterisation of pathogen-specific regions and novel effector candidates in Fusarium oxysporum f. sp. cepae.</title>
        <authorList>
            <person name="Armitage A.D."/>
            <person name="Taylor A."/>
            <person name="Sobczyk M.K."/>
            <person name="Baxter L."/>
            <person name="Greenfield B.P."/>
            <person name="Bates H.J."/>
            <person name="Wilson F."/>
            <person name="Jackson A.C."/>
            <person name="Ott S."/>
            <person name="Harrison R.J."/>
            <person name="Clarkson J.P."/>
        </authorList>
    </citation>
    <scope>NUCLEOTIDE SEQUENCE [LARGE SCALE GENOMIC DNA]</scope>
    <source>
        <strain evidence="4 5">Fo_A13</strain>
    </source>
</reference>
<keyword evidence="2" id="KW-0732">Signal</keyword>
<dbReference type="GO" id="GO:0008240">
    <property type="term" value="F:tripeptidyl-peptidase activity"/>
    <property type="evidence" value="ECO:0007669"/>
    <property type="project" value="TreeGrafter"/>
</dbReference>
<dbReference type="EMBL" id="MRCX01000048">
    <property type="protein sequence ID" value="RKK77027.1"/>
    <property type="molecule type" value="Genomic_DNA"/>
</dbReference>
<dbReference type="VEuPathDB" id="FungiDB:FOXG_05060"/>
<dbReference type="SUPFAM" id="SSF54897">
    <property type="entry name" value="Protease propeptides/inhibitors"/>
    <property type="match status" value="1"/>
</dbReference>
<evidence type="ECO:0000313" key="5">
    <source>
        <dbReference type="Proteomes" id="UP000285084"/>
    </source>
</evidence>
<evidence type="ECO:0000259" key="3">
    <source>
        <dbReference type="SMART" id="SM00944"/>
    </source>
</evidence>
<proteinExistence type="predicted"/>
<dbReference type="GO" id="GO:0006508">
    <property type="term" value="P:proteolysis"/>
    <property type="evidence" value="ECO:0007669"/>
    <property type="project" value="TreeGrafter"/>
</dbReference>
<dbReference type="VEuPathDB" id="FungiDB:FOC4_g10013468"/>
<dbReference type="VEuPathDB" id="FungiDB:FOZG_10806"/>
<evidence type="ECO:0000256" key="2">
    <source>
        <dbReference type="SAM" id="SignalP"/>
    </source>
</evidence>
<dbReference type="Proteomes" id="UP000285084">
    <property type="component" value="Unassembled WGS sequence"/>
</dbReference>
<dbReference type="PANTHER" id="PTHR14218">
    <property type="entry name" value="PROTEASE S8 TRIPEPTIDYL PEPTIDASE I CLN2"/>
    <property type="match status" value="1"/>
</dbReference>
<dbReference type="VEuPathDB" id="FungiDB:FOMG_06415"/>
<feature type="region of interest" description="Disordered" evidence="1">
    <location>
        <begin position="61"/>
        <end position="83"/>
    </location>
</feature>
<protein>
    <recommendedName>
        <fullName evidence="3">Peptidase S53 activation domain-containing protein</fullName>
    </recommendedName>
</protein>
<sequence length="141" mass="15684">MLVTNSLKIWSLLLSATAVLTSPIVLESLDETPADWQESDSPDPDQIIEFSIGLQPKDSQSLDTALYGAPDPDHPNHGKHLSGESAKALLNPSNEATESVKRWLTDAGIPEHHVRDEDLRIRDSRRSRVSFSTTWLVYPLE</sequence>
<dbReference type="InterPro" id="IPR050819">
    <property type="entry name" value="Tripeptidyl-peptidase_I"/>
</dbReference>
<dbReference type="SMART" id="SM00944">
    <property type="entry name" value="Pro-kuma_activ"/>
    <property type="match status" value="1"/>
</dbReference>
<evidence type="ECO:0000313" key="4">
    <source>
        <dbReference type="EMBL" id="RKK77027.1"/>
    </source>
</evidence>
<feature type="signal peptide" evidence="2">
    <location>
        <begin position="1"/>
        <end position="21"/>
    </location>
</feature>
<name>A0A420N9T1_FUSOX</name>
<feature type="domain" description="Peptidase S53 activation" evidence="3">
    <location>
        <begin position="33"/>
        <end position="135"/>
    </location>
</feature>
<evidence type="ECO:0000256" key="1">
    <source>
        <dbReference type="SAM" id="MobiDB-lite"/>
    </source>
</evidence>
<dbReference type="Pfam" id="PF09286">
    <property type="entry name" value="Pro-kuma_activ"/>
    <property type="match status" value="1"/>
</dbReference>
<feature type="chain" id="PRO_5019257193" description="Peptidase S53 activation domain-containing protein" evidence="2">
    <location>
        <begin position="22"/>
        <end position="141"/>
    </location>
</feature>
<dbReference type="VEuPathDB" id="FungiDB:FOIG_09237"/>
<organism evidence="4 5">
    <name type="scientific">Fusarium oxysporum</name>
    <name type="common">Fusarium vascular wilt</name>
    <dbReference type="NCBI Taxonomy" id="5507"/>
    <lineage>
        <taxon>Eukaryota</taxon>
        <taxon>Fungi</taxon>
        <taxon>Dikarya</taxon>
        <taxon>Ascomycota</taxon>
        <taxon>Pezizomycotina</taxon>
        <taxon>Sordariomycetes</taxon>
        <taxon>Hypocreomycetidae</taxon>
        <taxon>Hypocreales</taxon>
        <taxon>Nectriaceae</taxon>
        <taxon>Fusarium</taxon>
        <taxon>Fusarium oxysporum species complex</taxon>
    </lineage>
</organism>
<dbReference type="PANTHER" id="PTHR14218:SF15">
    <property type="entry name" value="TRIPEPTIDYL-PEPTIDASE 1"/>
    <property type="match status" value="1"/>
</dbReference>